<proteinExistence type="predicted"/>
<dbReference type="Proteomes" id="UP000783390">
    <property type="component" value="Unassembled WGS sequence"/>
</dbReference>
<keyword evidence="1" id="KW-1133">Transmembrane helix</keyword>
<keyword evidence="1" id="KW-0812">Transmembrane</keyword>
<organism evidence="2 3">
    <name type="scientific">Clostridium moniliforme</name>
    <dbReference type="NCBI Taxonomy" id="39489"/>
    <lineage>
        <taxon>Bacteria</taxon>
        <taxon>Bacillati</taxon>
        <taxon>Bacillota</taxon>
        <taxon>Clostridia</taxon>
        <taxon>Eubacteriales</taxon>
        <taxon>Clostridiaceae</taxon>
        <taxon>Clostridium</taxon>
    </lineage>
</organism>
<feature type="transmembrane region" description="Helical" evidence="1">
    <location>
        <begin position="93"/>
        <end position="113"/>
    </location>
</feature>
<reference evidence="2 3" key="1">
    <citation type="submission" date="2021-03" db="EMBL/GenBank/DDBJ databases">
        <title>Genomic Encyclopedia of Type Strains, Phase IV (KMG-IV): sequencing the most valuable type-strain genomes for metagenomic binning, comparative biology and taxonomic classification.</title>
        <authorList>
            <person name="Goeker M."/>
        </authorList>
    </citation>
    <scope>NUCLEOTIDE SEQUENCE [LARGE SCALE GENOMIC DNA]</scope>
    <source>
        <strain evidence="2 3">DSM 3984</strain>
    </source>
</reference>
<comment type="caution">
    <text evidence="2">The sequence shown here is derived from an EMBL/GenBank/DDBJ whole genome shotgun (WGS) entry which is preliminary data.</text>
</comment>
<accession>A0ABS4EZT3</accession>
<feature type="transmembrane region" description="Helical" evidence="1">
    <location>
        <begin position="119"/>
        <end position="152"/>
    </location>
</feature>
<dbReference type="PANTHER" id="PTHR38450">
    <property type="entry name" value="STAGE V SPORULATION PROTEIN AC-RELATED"/>
    <property type="match status" value="1"/>
</dbReference>
<dbReference type="EMBL" id="JAGGJZ010000002">
    <property type="protein sequence ID" value="MBP1889501.1"/>
    <property type="molecule type" value="Genomic_DNA"/>
</dbReference>
<keyword evidence="3" id="KW-1185">Reference proteome</keyword>
<dbReference type="RefSeq" id="WP_209796195.1">
    <property type="nucleotide sequence ID" value="NZ_JAGGJZ010000002.1"/>
</dbReference>
<feature type="transmembrane region" description="Helical" evidence="1">
    <location>
        <begin position="37"/>
        <end position="60"/>
    </location>
</feature>
<dbReference type="InterPro" id="IPR005562">
    <property type="entry name" value="SpoVA"/>
</dbReference>
<feature type="transmembrane region" description="Helical" evidence="1">
    <location>
        <begin position="66"/>
        <end position="86"/>
    </location>
</feature>
<sequence length="156" mass="16808">MKKNQLKKKEEVVKKRFKTLTEQSEPKPQVTRNCIRAFIVGGAICVIGQIITNILMRFGFTKDEVSAITSVIMVLIGALLTGVGIYDKIANYGGAGTVVPITGFANAVVAPAIEFKKEGFVFGVAAKMFTIAGPVLVYGIGSSVIIGIIYYIKDLF</sequence>
<name>A0ABS4EZT3_9CLOT</name>
<evidence type="ECO:0000313" key="3">
    <source>
        <dbReference type="Proteomes" id="UP000783390"/>
    </source>
</evidence>
<keyword evidence="1" id="KW-0472">Membrane</keyword>
<dbReference type="PANTHER" id="PTHR38450:SF1">
    <property type="entry name" value="STAGE V SPORULATION PROTEIN AC"/>
    <property type="match status" value="1"/>
</dbReference>
<gene>
    <name evidence="2" type="ORF">J2Z53_001082</name>
</gene>
<protein>
    <submittedName>
        <fullName evidence="2">Stage V sporulation protein AC</fullName>
    </submittedName>
</protein>
<dbReference type="InterPro" id="IPR036259">
    <property type="entry name" value="MFS_trans_sf"/>
</dbReference>
<evidence type="ECO:0000256" key="1">
    <source>
        <dbReference type="SAM" id="Phobius"/>
    </source>
</evidence>
<dbReference type="InterPro" id="IPR014203">
    <property type="entry name" value="Spore_V_AC"/>
</dbReference>
<dbReference type="NCBIfam" id="TIGR02838">
    <property type="entry name" value="spore_V_AC"/>
    <property type="match status" value="1"/>
</dbReference>
<dbReference type="Pfam" id="PF03862">
    <property type="entry name" value="SpoVAC_SpoVAEB"/>
    <property type="match status" value="1"/>
</dbReference>
<evidence type="ECO:0000313" key="2">
    <source>
        <dbReference type="EMBL" id="MBP1889501.1"/>
    </source>
</evidence>
<dbReference type="Gene3D" id="1.20.1250.20">
    <property type="entry name" value="MFS general substrate transporter like domains"/>
    <property type="match status" value="1"/>
</dbReference>